<accession>A0A517NE79</accession>
<dbReference type="InterPro" id="IPR011429">
    <property type="entry name" value="Cyt_c_Planctomycete-type"/>
</dbReference>
<keyword evidence="6" id="KW-1185">Reference proteome</keyword>
<dbReference type="EMBL" id="CP036525">
    <property type="protein sequence ID" value="QDT05434.1"/>
    <property type="molecule type" value="Genomic_DNA"/>
</dbReference>
<gene>
    <name evidence="5" type="ORF">K227x_38340</name>
</gene>
<dbReference type="InterPro" id="IPR006558">
    <property type="entry name" value="LamG-like"/>
</dbReference>
<evidence type="ECO:0000256" key="3">
    <source>
        <dbReference type="SAM" id="SignalP"/>
    </source>
</evidence>
<dbReference type="GO" id="GO:0020037">
    <property type="term" value="F:heme binding"/>
    <property type="evidence" value="ECO:0007669"/>
    <property type="project" value="InterPro"/>
</dbReference>
<evidence type="ECO:0000256" key="1">
    <source>
        <dbReference type="ARBA" id="ARBA00022729"/>
    </source>
</evidence>
<evidence type="ECO:0000313" key="6">
    <source>
        <dbReference type="Proteomes" id="UP000318538"/>
    </source>
</evidence>
<dbReference type="KEGG" id="rlc:K227x_38340"/>
<dbReference type="Gene3D" id="2.60.120.200">
    <property type="match status" value="1"/>
</dbReference>
<evidence type="ECO:0000259" key="4">
    <source>
        <dbReference type="SMART" id="SM00560"/>
    </source>
</evidence>
<feature type="domain" description="LamG-like jellyroll fold" evidence="4">
    <location>
        <begin position="486"/>
        <end position="628"/>
    </location>
</feature>
<evidence type="ECO:0000256" key="2">
    <source>
        <dbReference type="ARBA" id="ARBA00023157"/>
    </source>
</evidence>
<dbReference type="GO" id="GO:0009055">
    <property type="term" value="F:electron transfer activity"/>
    <property type="evidence" value="ECO:0007669"/>
    <property type="project" value="InterPro"/>
</dbReference>
<evidence type="ECO:0000313" key="5">
    <source>
        <dbReference type="EMBL" id="QDT05434.1"/>
    </source>
</evidence>
<proteinExistence type="predicted"/>
<name>A0A517NE79_9BACT</name>
<dbReference type="Pfam" id="PF07587">
    <property type="entry name" value="PSD1"/>
    <property type="match status" value="1"/>
</dbReference>
<dbReference type="InterPro" id="IPR036909">
    <property type="entry name" value="Cyt_c-like_dom_sf"/>
</dbReference>
<dbReference type="RefSeq" id="WP_145171556.1">
    <property type="nucleotide sequence ID" value="NZ_CP036525.1"/>
</dbReference>
<dbReference type="Pfam" id="PF07583">
    <property type="entry name" value="PSCyt2"/>
    <property type="match status" value="1"/>
</dbReference>
<dbReference type="SUPFAM" id="SSF46626">
    <property type="entry name" value="Cytochrome c"/>
    <property type="match status" value="1"/>
</dbReference>
<dbReference type="OrthoDB" id="127107at2"/>
<dbReference type="InterPro" id="IPR013320">
    <property type="entry name" value="ConA-like_dom_sf"/>
</dbReference>
<dbReference type="Pfam" id="PF13385">
    <property type="entry name" value="Laminin_G_3"/>
    <property type="match status" value="1"/>
</dbReference>
<dbReference type="PANTHER" id="PTHR35889:SF3">
    <property type="entry name" value="F-BOX DOMAIN-CONTAINING PROTEIN"/>
    <property type="match status" value="1"/>
</dbReference>
<protein>
    <submittedName>
        <fullName evidence="5">Planctomycete cytochrome C</fullName>
    </submittedName>
</protein>
<dbReference type="SMART" id="SM00560">
    <property type="entry name" value="LamGL"/>
    <property type="match status" value="1"/>
</dbReference>
<dbReference type="Pfam" id="PF07635">
    <property type="entry name" value="PSCyt1"/>
    <property type="match status" value="1"/>
</dbReference>
<dbReference type="SUPFAM" id="SSF49899">
    <property type="entry name" value="Concanavalin A-like lectins/glucanases"/>
    <property type="match status" value="1"/>
</dbReference>
<dbReference type="AlphaFoldDB" id="A0A517NE79"/>
<dbReference type="PANTHER" id="PTHR35889">
    <property type="entry name" value="CYCLOINULO-OLIGOSACCHARIDE FRUCTANOTRANSFERASE-RELATED"/>
    <property type="match status" value="1"/>
</dbReference>
<dbReference type="Proteomes" id="UP000318538">
    <property type="component" value="Chromosome"/>
</dbReference>
<feature type="chain" id="PRO_5022205789" evidence="3">
    <location>
        <begin position="21"/>
        <end position="1052"/>
    </location>
</feature>
<dbReference type="InterPro" id="IPR011444">
    <property type="entry name" value="DUF1549"/>
</dbReference>
<dbReference type="InterPro" id="IPR022655">
    <property type="entry name" value="DUF1553"/>
</dbReference>
<feature type="signal peptide" evidence="3">
    <location>
        <begin position="1"/>
        <end position="20"/>
    </location>
</feature>
<organism evidence="5 6">
    <name type="scientific">Rubripirellula lacrimiformis</name>
    <dbReference type="NCBI Taxonomy" id="1930273"/>
    <lineage>
        <taxon>Bacteria</taxon>
        <taxon>Pseudomonadati</taxon>
        <taxon>Planctomycetota</taxon>
        <taxon>Planctomycetia</taxon>
        <taxon>Pirellulales</taxon>
        <taxon>Pirellulaceae</taxon>
        <taxon>Rubripirellula</taxon>
    </lineage>
</organism>
<keyword evidence="2" id="KW-1015">Disulfide bond</keyword>
<reference evidence="5 6" key="1">
    <citation type="submission" date="2019-02" db="EMBL/GenBank/DDBJ databases">
        <title>Deep-cultivation of Planctomycetes and their phenomic and genomic characterization uncovers novel biology.</title>
        <authorList>
            <person name="Wiegand S."/>
            <person name="Jogler M."/>
            <person name="Boedeker C."/>
            <person name="Pinto D."/>
            <person name="Vollmers J."/>
            <person name="Rivas-Marin E."/>
            <person name="Kohn T."/>
            <person name="Peeters S.H."/>
            <person name="Heuer A."/>
            <person name="Rast P."/>
            <person name="Oberbeckmann S."/>
            <person name="Bunk B."/>
            <person name="Jeske O."/>
            <person name="Meyerdierks A."/>
            <person name="Storesund J.E."/>
            <person name="Kallscheuer N."/>
            <person name="Luecker S."/>
            <person name="Lage O.M."/>
            <person name="Pohl T."/>
            <person name="Merkel B.J."/>
            <person name="Hornburger P."/>
            <person name="Mueller R.-W."/>
            <person name="Bruemmer F."/>
            <person name="Labrenz M."/>
            <person name="Spormann A.M."/>
            <person name="Op den Camp H."/>
            <person name="Overmann J."/>
            <person name="Amann R."/>
            <person name="Jetten M.S.M."/>
            <person name="Mascher T."/>
            <person name="Medema M.H."/>
            <person name="Devos D.P."/>
            <person name="Kaster A.-K."/>
            <person name="Ovreas L."/>
            <person name="Rohde M."/>
            <person name="Galperin M.Y."/>
            <person name="Jogler C."/>
        </authorList>
    </citation>
    <scope>NUCLEOTIDE SEQUENCE [LARGE SCALE GENOMIC DNA]</scope>
    <source>
        <strain evidence="5 6">K22_7</strain>
    </source>
</reference>
<sequence precursor="true">MPARTFLVSLLIACAVPSLADESSTITYNEDIRPILAENCFACHGTDSATREAGLRLDQRESAVDSGAITPGEADQSSIIQRIHLDRDDDELMPPADSHKKLTAEQKQTLTRWINEGAQYQPHWSFIPPGMPSLPDTDETSWTQNPIDRFVISRMKDAGFSPAPEADRRTLARRAALDITGLPPSPQQLQSFLDDQEPGAYQRYLDELFQSPAWGEQRGRYWLDYARYADTHGIHFDNYREIWAYRDWVIDAFNQNMPFDQFSIEQLAGDLLPEPTLDQQIATGFHRCNMTTNEGGIIDEEYAVLYARDRTDTTAAVWMGLTAGCAVCHDHKFDPISAKEFYSLSAFFNNTTQNVRDGNVANTPPILTVPIRADRDRFNELQQQIPETEAAIAAMVATAKTTIHESHPSPAAIGRTFPAADQLAFHAPLSEGIGNTTTVLIDGQLVPITAQGDLKWSAGLTGLHAIEAVAGVNLPVESVGDYDTHDAFTAAAWVMPNQDGVVGAIMGKLDGQNGLQGWDLWLNGGRPAVHFIHRWPEFAIKVIAGDKLPVGQWSHLAVTSDGSGTADGLRLFVNGIEQGKREVTNDTLETKTIRSAVALTIGSRDNNSVALGVAINDARLYDATLRPEELRDIADGSAAMLAASVPHAIRSESQTDALVRWTLDHNSGPYQAANEQLVALKSEQASILERATIAHVMHEKSTPPIAHILTRGEYDQRAEQVSADVPAVLPDMGDLPRNRLGLAKWLFRDDHPLTARVTVNRFWQEVFGTGLVRTSADFGVMGEMPSHPELLDYLAIEFRNSGWDVQALFRMILTSATYRQSAVHSQLAIDTDPQNRLLSHGPRFRMHAEMVRDSALWASGLLSDTIGGPSVRPYQPDGVWEAVAMPESNTRVYRRDEGESLYRRSMYTFWKRSAPPASMEILGAPNRESCTIQREQTNTPLQALVTLNDPQFVEAARGLATFILADPTAKDADRLQVAAQRLMSRPLTDQEIAILLTSLGRLRSFYESNDSDAAKLLTTGQLPIDETIPTAELAAWTMLCNELMNLDEVLCK</sequence>
<keyword evidence="1 3" id="KW-0732">Signal</keyword>